<comment type="caution">
    <text evidence="2">The sequence shown here is derived from an EMBL/GenBank/DDBJ whole genome shotgun (WGS) entry which is preliminary data.</text>
</comment>
<feature type="binding site" evidence="1">
    <location>
        <position position="57"/>
    </location>
    <ligand>
        <name>substrate</name>
    </ligand>
</feature>
<dbReference type="SUPFAM" id="SSF53254">
    <property type="entry name" value="Phosphoglycerate mutase-like"/>
    <property type="match status" value="1"/>
</dbReference>
<dbReference type="Gene3D" id="3.40.50.1240">
    <property type="entry name" value="Phosphoglycerate mutase-like"/>
    <property type="match status" value="1"/>
</dbReference>
<dbReference type="EMBL" id="MQUC01000003">
    <property type="protein sequence ID" value="PRP66864.1"/>
    <property type="molecule type" value="Genomic_DNA"/>
</dbReference>
<dbReference type="AlphaFoldDB" id="A0A2S9WTQ2"/>
<dbReference type="SMART" id="SM00855">
    <property type="entry name" value="PGAM"/>
    <property type="match status" value="1"/>
</dbReference>
<dbReference type="RefSeq" id="WP_105982649.1">
    <property type="nucleotide sequence ID" value="NZ_MQUC01000003.1"/>
</dbReference>
<dbReference type="CDD" id="cd07067">
    <property type="entry name" value="HP_PGM_like"/>
    <property type="match status" value="1"/>
</dbReference>
<dbReference type="Proteomes" id="UP000239532">
    <property type="component" value="Unassembled WGS sequence"/>
</dbReference>
<dbReference type="InterPro" id="IPR029033">
    <property type="entry name" value="His_PPase_superfam"/>
</dbReference>
<proteinExistence type="predicted"/>
<gene>
    <name evidence="2" type="ORF">BST86_07005</name>
</gene>
<accession>A0A2S9WTQ2</accession>
<organism evidence="2 3">
    <name type="scientific">Nonlabens agnitus</name>
    <dbReference type="NCBI Taxonomy" id="870484"/>
    <lineage>
        <taxon>Bacteria</taxon>
        <taxon>Pseudomonadati</taxon>
        <taxon>Bacteroidota</taxon>
        <taxon>Flavobacteriia</taxon>
        <taxon>Flavobacteriales</taxon>
        <taxon>Flavobacteriaceae</taxon>
        <taxon>Nonlabens</taxon>
    </lineage>
</organism>
<evidence type="ECO:0000256" key="1">
    <source>
        <dbReference type="PIRSR" id="PIRSR613078-2"/>
    </source>
</evidence>
<protein>
    <submittedName>
        <fullName evidence="2">Histidine phosphatase family protein</fullName>
    </submittedName>
</protein>
<dbReference type="PANTHER" id="PTHR47623">
    <property type="entry name" value="OS09G0287300 PROTEIN"/>
    <property type="match status" value="1"/>
</dbReference>
<evidence type="ECO:0000313" key="2">
    <source>
        <dbReference type="EMBL" id="PRP66864.1"/>
    </source>
</evidence>
<reference evidence="2 3" key="1">
    <citation type="submission" date="2016-11" db="EMBL/GenBank/DDBJ databases">
        <title>Trade-off between light-utilization and light-protection in marine flavobacteria.</title>
        <authorList>
            <person name="Kumagai Y."/>
        </authorList>
    </citation>
    <scope>NUCLEOTIDE SEQUENCE [LARGE SCALE GENOMIC DNA]</scope>
    <source>
        <strain evidence="2 3">JCM 17109</strain>
    </source>
</reference>
<name>A0A2S9WTQ2_9FLAO</name>
<dbReference type="InterPro" id="IPR013078">
    <property type="entry name" value="His_Pase_superF_clade-1"/>
</dbReference>
<keyword evidence="3" id="KW-1185">Reference proteome</keyword>
<dbReference type="OrthoDB" id="9810154at2"/>
<sequence>MKKLILVRHGKSSWEFDVRDHDRPLIQKGIDDAHSIGRALKEIHTLPDLILSSTAARALQTATILTEYIDYELKKLKITRKLYTFNWKEQLEVIKNLSDDVDSCMIVSHNHGLTELAGILGSEYFSNVPTTGVVMIEFSTREWSKIEKGNTTFHLFPKNI</sequence>
<evidence type="ECO:0000313" key="3">
    <source>
        <dbReference type="Proteomes" id="UP000239532"/>
    </source>
</evidence>
<dbReference type="Pfam" id="PF00300">
    <property type="entry name" value="His_Phos_1"/>
    <property type="match status" value="1"/>
</dbReference>
<dbReference type="PANTHER" id="PTHR47623:SF1">
    <property type="entry name" value="OS09G0287300 PROTEIN"/>
    <property type="match status" value="1"/>
</dbReference>